<dbReference type="InterPro" id="IPR001969">
    <property type="entry name" value="Aspartic_peptidase_AS"/>
</dbReference>
<name>A0ABR2AD46_9ROSI</name>
<keyword evidence="2 6" id="KW-0645">Protease</keyword>
<evidence type="ECO:0000256" key="1">
    <source>
        <dbReference type="ARBA" id="ARBA00007447"/>
    </source>
</evidence>
<evidence type="ECO:0000259" key="8">
    <source>
        <dbReference type="PROSITE" id="PS51767"/>
    </source>
</evidence>
<dbReference type="PANTHER" id="PTHR47967">
    <property type="entry name" value="OS07G0603500 PROTEIN-RELATED"/>
    <property type="match status" value="1"/>
</dbReference>
<dbReference type="Pfam" id="PF14541">
    <property type="entry name" value="TAXi_C"/>
    <property type="match status" value="1"/>
</dbReference>
<evidence type="ECO:0000256" key="7">
    <source>
        <dbReference type="SAM" id="SignalP"/>
    </source>
</evidence>
<evidence type="ECO:0000313" key="9">
    <source>
        <dbReference type="EMBL" id="KAK8490566.1"/>
    </source>
</evidence>
<dbReference type="InterPro" id="IPR032799">
    <property type="entry name" value="TAXi_C"/>
</dbReference>
<comment type="caution">
    <text evidence="9">The sequence shown here is derived from an EMBL/GenBank/DDBJ whole genome shotgun (WGS) entry which is preliminary data.</text>
</comment>
<dbReference type="PROSITE" id="PS51767">
    <property type="entry name" value="PEPTIDASE_A1"/>
    <property type="match status" value="1"/>
</dbReference>
<keyword evidence="7" id="KW-0732">Signal</keyword>
<dbReference type="EMBL" id="JBBPBN010000279">
    <property type="protein sequence ID" value="KAK8490566.1"/>
    <property type="molecule type" value="Genomic_DNA"/>
</dbReference>
<dbReference type="Gene3D" id="2.40.70.10">
    <property type="entry name" value="Acid Proteases"/>
    <property type="match status" value="2"/>
</dbReference>
<evidence type="ECO:0000313" key="10">
    <source>
        <dbReference type="Proteomes" id="UP001396334"/>
    </source>
</evidence>
<dbReference type="InterPro" id="IPR034161">
    <property type="entry name" value="Pepsin-like_plant"/>
</dbReference>
<dbReference type="SUPFAM" id="SSF50630">
    <property type="entry name" value="Acid proteases"/>
    <property type="match status" value="1"/>
</dbReference>
<comment type="similarity">
    <text evidence="1 6">Belongs to the peptidase A1 family.</text>
</comment>
<feature type="chain" id="PRO_5046812879" description="Peptidase A1 domain-containing protein" evidence="7">
    <location>
        <begin position="23"/>
        <end position="468"/>
    </location>
</feature>
<evidence type="ECO:0000256" key="6">
    <source>
        <dbReference type="RuleBase" id="RU000454"/>
    </source>
</evidence>
<dbReference type="Proteomes" id="UP001396334">
    <property type="component" value="Unassembled WGS sequence"/>
</dbReference>
<dbReference type="InterPro" id="IPR033121">
    <property type="entry name" value="PEPTIDASE_A1"/>
</dbReference>
<keyword evidence="5" id="KW-0325">Glycoprotein</keyword>
<protein>
    <recommendedName>
        <fullName evidence="8">Peptidase A1 domain-containing protein</fullName>
    </recommendedName>
</protein>
<dbReference type="PROSITE" id="PS00141">
    <property type="entry name" value="ASP_PROTEASE"/>
    <property type="match status" value="1"/>
</dbReference>
<accession>A0ABR2AD46</accession>
<dbReference type="InterPro" id="IPR021109">
    <property type="entry name" value="Peptidase_aspartic_dom_sf"/>
</dbReference>
<feature type="domain" description="Peptidase A1" evidence="8">
    <location>
        <begin position="100"/>
        <end position="463"/>
    </location>
</feature>
<dbReference type="CDD" id="cd05476">
    <property type="entry name" value="pepsin_A_like_plant"/>
    <property type="match status" value="1"/>
</dbReference>
<proteinExistence type="inferred from homology"/>
<sequence>MRGKLMILLPLIVLELVAIVEAQHHVEEMQHSSNSFSLELIHRHAYMFNHNRPLTQHQRLKDLLRHDIVRHNITSHRLQHRRPAIELPLNPGSDLGIGQYVTMLKVGTPSQMFRVIVDTGSDLTSVRCRYRCSKGAGDCTKKGRINGKRVFNARLSSSFRPVPCSSQRCKVELMTLFSIATCPAPLTPCAYDYGYADGSAARGVFADETVTVGLTDGRKTRLRNVLIGCSDSYQGSNFNNVDGLLGLANTKHSFAAYAVEKFGRKFSYCLVDHLSNINATSYITFGSSASRNRVKLSGNARRTTLELQALTPFYAVKVRGISVDGKMLEIPMKVWDVTQGGGTILDSGTSLTYLTNPAYQTVMEALTMSVSKYPRVKLDAVPMDYCFNSTGFDATSVPKLILHFEDGARFKPHWNSYVIAVGGGVRCLGFLPARFPGVCVIGNIMQQNYFWEYDLTAKKLSFAPSACS</sequence>
<evidence type="ECO:0000256" key="2">
    <source>
        <dbReference type="ARBA" id="ARBA00022670"/>
    </source>
</evidence>
<dbReference type="InterPro" id="IPR032861">
    <property type="entry name" value="TAXi_N"/>
</dbReference>
<feature type="signal peptide" evidence="7">
    <location>
        <begin position="1"/>
        <end position="22"/>
    </location>
</feature>
<organism evidence="9 10">
    <name type="scientific">Hibiscus sabdariffa</name>
    <name type="common">roselle</name>
    <dbReference type="NCBI Taxonomy" id="183260"/>
    <lineage>
        <taxon>Eukaryota</taxon>
        <taxon>Viridiplantae</taxon>
        <taxon>Streptophyta</taxon>
        <taxon>Embryophyta</taxon>
        <taxon>Tracheophyta</taxon>
        <taxon>Spermatophyta</taxon>
        <taxon>Magnoliopsida</taxon>
        <taxon>eudicotyledons</taxon>
        <taxon>Gunneridae</taxon>
        <taxon>Pentapetalae</taxon>
        <taxon>rosids</taxon>
        <taxon>malvids</taxon>
        <taxon>Malvales</taxon>
        <taxon>Malvaceae</taxon>
        <taxon>Malvoideae</taxon>
        <taxon>Hibiscus</taxon>
    </lineage>
</organism>
<dbReference type="PANTHER" id="PTHR47967:SF69">
    <property type="entry name" value="ASPARTIC PROTEINASE NANA, CHLOROPLAST"/>
    <property type="match status" value="1"/>
</dbReference>
<reference evidence="9 10" key="1">
    <citation type="journal article" date="2024" name="G3 (Bethesda)">
        <title>Genome assembly of Hibiscus sabdariffa L. provides insights into metabolisms of medicinal natural products.</title>
        <authorList>
            <person name="Kim T."/>
        </authorList>
    </citation>
    <scope>NUCLEOTIDE SEQUENCE [LARGE SCALE GENOMIC DNA]</scope>
    <source>
        <strain evidence="9">TK-2024</strain>
        <tissue evidence="9">Old leaves</tissue>
    </source>
</reference>
<dbReference type="Pfam" id="PF14543">
    <property type="entry name" value="TAXi_N"/>
    <property type="match status" value="1"/>
</dbReference>
<keyword evidence="3 6" id="KW-0064">Aspartyl protease</keyword>
<evidence type="ECO:0000256" key="3">
    <source>
        <dbReference type="ARBA" id="ARBA00022750"/>
    </source>
</evidence>
<dbReference type="PRINTS" id="PR00792">
    <property type="entry name" value="PEPSIN"/>
</dbReference>
<evidence type="ECO:0000256" key="4">
    <source>
        <dbReference type="ARBA" id="ARBA00022801"/>
    </source>
</evidence>
<evidence type="ECO:0000256" key="5">
    <source>
        <dbReference type="ARBA" id="ARBA00023180"/>
    </source>
</evidence>
<dbReference type="InterPro" id="IPR001461">
    <property type="entry name" value="Aspartic_peptidase_A1"/>
</dbReference>
<keyword evidence="10" id="KW-1185">Reference proteome</keyword>
<keyword evidence="4 6" id="KW-0378">Hydrolase</keyword>
<gene>
    <name evidence="9" type="ORF">V6N11_055790</name>
</gene>
<dbReference type="InterPro" id="IPR051708">
    <property type="entry name" value="Plant_Aspart_Prot_A1"/>
</dbReference>